<dbReference type="GO" id="GO:0005524">
    <property type="term" value="F:ATP binding"/>
    <property type="evidence" value="ECO:0007669"/>
    <property type="project" value="InterPro"/>
</dbReference>
<feature type="domain" description="Pyruvate phosphate dikinase AMP/ATP-binding" evidence="2">
    <location>
        <begin position="18"/>
        <end position="316"/>
    </location>
</feature>
<evidence type="ECO:0000313" key="3">
    <source>
        <dbReference type="EMBL" id="XDU65843.1"/>
    </source>
</evidence>
<accession>A0AB39VDQ6</accession>
<dbReference type="Gene3D" id="3.30.470.20">
    <property type="entry name" value="ATP-grasp fold, B domain"/>
    <property type="match status" value="1"/>
</dbReference>
<dbReference type="SUPFAM" id="SSF56059">
    <property type="entry name" value="Glutathione synthetase ATP-binding domain-like"/>
    <property type="match status" value="1"/>
</dbReference>
<name>A0AB39VDQ6_9FUSO</name>
<evidence type="ECO:0000259" key="1">
    <source>
        <dbReference type="Pfam" id="PF00391"/>
    </source>
</evidence>
<evidence type="ECO:0000259" key="2">
    <source>
        <dbReference type="Pfam" id="PF01326"/>
    </source>
</evidence>
<dbReference type="GO" id="GO:0016301">
    <property type="term" value="F:kinase activity"/>
    <property type="evidence" value="ECO:0007669"/>
    <property type="project" value="InterPro"/>
</dbReference>
<dbReference type="SUPFAM" id="SSF52009">
    <property type="entry name" value="Phosphohistidine domain"/>
    <property type="match status" value="1"/>
</dbReference>
<sequence>MSYIYDVFQNYNSENLKIGKKAENLVKLTKNGFNVPYFLVITNEYFKKVILKEIRKKIDVENWNDIFESNETQNIEIIRNIIENHTIQNNFIEELQKFLKDDKYYAVRSSSIEEDSENFSFAGQFETFLYIKKEEMLNKIKKVWISSFSNHVMKYRKEGNINNEINVPAVIIQEMVNSEKSGVAFSANPINNNKNEVVLSCVFGLGTSIVDGDEDGDLYIVNKNLELVSKEIKIKTLKQSLDFEKKSIKREKIHEEKEVLNEKEIRELVQNIINIEKVYGVPQDIEWAFENKKLYILQARPITTFESRTEKKKNSENLIEENIIIWDNSNIVESYPEITLPLTFSFIKNAYAGVYKQFSKVVGISKKIMDSYEPIYANMLGILNGRVYYNLINWYKLLLLLPNSKRNSGFMEQMMGVKQKLSGINLEENLLEATKNMNFFEKKVIGLKKARAGFSIFFNMFSIEKKAKRFCQIIDQTLSSKEYNLSRMDITELQKYYILLENKFLKNWETPLINDFLVMIWFGISKKIMKKFIKNDAEEIHNILIAQKGENMISVEPSKYMEKLSEIIKKDTSLQEEIKNIIKNKTDIVTSNLEFNKLLNEYLEKFGDRTVHELKLESLTLRENPIYLFRMLYSLALKKEKNTHEKRDISLEQKKIYENLKIGIVKKMILKKSISNAKKFIKIRENLRYERTKAYGIIRKVFRQIGIHMKDSNIIENERDIFYLTINEIFGLIDASAIDTNLKEIVKIRKRKYEHYKIIPALPDRFLTKGFISEEFYYENLTTETNKNKNFNELTGTACSKGIVKGIVKVVLNPMETEVEEGDIVITKSTDPSWVMVFPLLKGLIVEKGSLLSHSAIISREMNIPAIVGVQNATTILKTGDYVEFDGSTGIIKKIDSKLEKE</sequence>
<feature type="domain" description="PEP-utilising enzyme mobile" evidence="1">
    <location>
        <begin position="820"/>
        <end position="890"/>
    </location>
</feature>
<dbReference type="KEGG" id="lrug:AB8B22_05290"/>
<dbReference type="InterPro" id="IPR002192">
    <property type="entry name" value="PPDK_AMP/ATP-bd"/>
</dbReference>
<dbReference type="EMBL" id="CP165644">
    <property type="protein sequence ID" value="XDU65843.1"/>
    <property type="molecule type" value="Genomic_DNA"/>
</dbReference>
<dbReference type="InterPro" id="IPR036637">
    <property type="entry name" value="Phosphohistidine_dom_sf"/>
</dbReference>
<dbReference type="PANTHER" id="PTHR43615:SF1">
    <property type="entry name" value="PPDK_N DOMAIN-CONTAINING PROTEIN"/>
    <property type="match status" value="1"/>
</dbReference>
<dbReference type="RefSeq" id="WP_369710331.1">
    <property type="nucleotide sequence ID" value="NZ_CP165644.1"/>
</dbReference>
<gene>
    <name evidence="3" type="ORF">AB8B22_05290</name>
</gene>
<reference evidence="3" key="1">
    <citation type="submission" date="2024-07" db="EMBL/GenBank/DDBJ databases">
        <authorList>
            <person name="Li X.-J."/>
            <person name="Wang X."/>
        </authorList>
    </citation>
    <scope>NUCLEOTIDE SEQUENCE</scope>
    <source>
        <strain evidence="3">HSP-334</strain>
    </source>
</reference>
<dbReference type="AlphaFoldDB" id="A0AB39VDQ6"/>
<proteinExistence type="predicted"/>
<dbReference type="InterPro" id="IPR008279">
    <property type="entry name" value="PEP-util_enz_mobile_dom"/>
</dbReference>
<organism evidence="3">
    <name type="scientific">Leptotrichia rugosa</name>
    <dbReference type="NCBI Taxonomy" id="3239302"/>
    <lineage>
        <taxon>Bacteria</taxon>
        <taxon>Fusobacteriati</taxon>
        <taxon>Fusobacteriota</taxon>
        <taxon>Fusobacteriia</taxon>
        <taxon>Fusobacteriales</taxon>
        <taxon>Leptotrichiaceae</taxon>
        <taxon>Leptotrichia</taxon>
    </lineage>
</organism>
<dbReference type="Gene3D" id="3.30.1490.20">
    <property type="entry name" value="ATP-grasp fold, A domain"/>
    <property type="match status" value="1"/>
</dbReference>
<dbReference type="Gene3D" id="3.50.30.10">
    <property type="entry name" value="Phosphohistidine domain"/>
    <property type="match status" value="1"/>
</dbReference>
<dbReference type="InterPro" id="IPR051549">
    <property type="entry name" value="PEP_Utilizing_Enz"/>
</dbReference>
<dbReference type="InterPro" id="IPR013815">
    <property type="entry name" value="ATP_grasp_subdomain_1"/>
</dbReference>
<dbReference type="PANTHER" id="PTHR43615">
    <property type="entry name" value="PHOSPHOENOLPYRUVATE SYNTHASE-RELATED"/>
    <property type="match status" value="1"/>
</dbReference>
<dbReference type="Pfam" id="PF01326">
    <property type="entry name" value="PPDK_N"/>
    <property type="match status" value="1"/>
</dbReference>
<dbReference type="Pfam" id="PF00391">
    <property type="entry name" value="PEP-utilizers"/>
    <property type="match status" value="1"/>
</dbReference>
<protein>
    <submittedName>
        <fullName evidence="3">PEP/pyruvate-binding domain-containing protein</fullName>
    </submittedName>
</protein>